<gene>
    <name evidence="2" type="ORF">LBRM_09_1010</name>
</gene>
<feature type="region of interest" description="Disordered" evidence="1">
    <location>
        <begin position="1"/>
        <end position="20"/>
    </location>
</feature>
<reference evidence="2 3" key="2">
    <citation type="journal article" date="2011" name="Genome Res.">
        <title>Chromosome and gene copy number variation allow major structural change between species and strains of Leishmania.</title>
        <authorList>
            <person name="Rogers M.B."/>
            <person name="Hilley J.D."/>
            <person name="Dickens N.J."/>
            <person name="Wilkes J."/>
            <person name="Bates P.A."/>
            <person name="Depledge D.P."/>
            <person name="Harris D."/>
            <person name="Her Y."/>
            <person name="Herzyk P."/>
            <person name="Imamura H."/>
            <person name="Otto T.D."/>
            <person name="Sanders M."/>
            <person name="Seeger K."/>
            <person name="Dujardin J.C."/>
            <person name="Berriman M."/>
            <person name="Smith D.F."/>
            <person name="Hertz-Fowler C."/>
            <person name="Mottram J.C."/>
        </authorList>
    </citation>
    <scope>NUCLEOTIDE SEQUENCE [LARGE SCALE GENOMIC DNA]</scope>
    <source>
        <strain evidence="2 3">MHOM/BR/75/M2904</strain>
    </source>
</reference>
<protein>
    <submittedName>
        <fullName evidence="2">Uncharacterized protein</fullName>
    </submittedName>
</protein>
<feature type="region of interest" description="Disordered" evidence="1">
    <location>
        <begin position="569"/>
        <end position="598"/>
    </location>
</feature>
<evidence type="ECO:0000256" key="1">
    <source>
        <dbReference type="SAM" id="MobiDB-lite"/>
    </source>
</evidence>
<dbReference type="InParanoid" id="A4H5S4"/>
<feature type="region of interest" description="Disordered" evidence="1">
    <location>
        <begin position="622"/>
        <end position="643"/>
    </location>
</feature>
<feature type="compositionally biased region" description="Low complexity" evidence="1">
    <location>
        <begin position="569"/>
        <end position="580"/>
    </location>
</feature>
<dbReference type="GeneID" id="5413193"/>
<dbReference type="AlphaFoldDB" id="A4H5S4"/>
<dbReference type="KEGG" id="lbz:LBRM_09_1010"/>
<dbReference type="OMA" id="HVIYRYR"/>
<accession>A4H5S4</accession>
<name>A4H5S4_LEIBR</name>
<feature type="compositionally biased region" description="Polar residues" evidence="1">
    <location>
        <begin position="581"/>
        <end position="598"/>
    </location>
</feature>
<dbReference type="EMBL" id="FR798983">
    <property type="protein sequence ID" value="CAM41840.1"/>
    <property type="molecule type" value="Genomic_DNA"/>
</dbReference>
<feature type="compositionally biased region" description="Low complexity" evidence="1">
    <location>
        <begin position="632"/>
        <end position="643"/>
    </location>
</feature>
<evidence type="ECO:0000313" key="3">
    <source>
        <dbReference type="Proteomes" id="UP000007258"/>
    </source>
</evidence>
<dbReference type="VEuPathDB" id="TriTrypDB:LbrM.09.1010"/>
<dbReference type="Proteomes" id="UP000007258">
    <property type="component" value="Chromosome 9"/>
</dbReference>
<reference evidence="2 3" key="1">
    <citation type="journal article" date="2007" name="Nat. Genet.">
        <title>Comparative genomic analysis of three Leishmania species that cause diverse human disease.</title>
        <authorList>
            <person name="Peacock C.S."/>
            <person name="Seeger K."/>
            <person name="Harris D."/>
            <person name="Murphy L."/>
            <person name="Ruiz J.C."/>
            <person name="Quail M.A."/>
            <person name="Peters N."/>
            <person name="Adlem E."/>
            <person name="Tivey A."/>
            <person name="Aslett M."/>
            <person name="Kerhornou A."/>
            <person name="Ivens A."/>
            <person name="Fraser A."/>
            <person name="Rajandream M.A."/>
            <person name="Carver T."/>
            <person name="Norbertczak H."/>
            <person name="Chillingworth T."/>
            <person name="Hance Z."/>
            <person name="Jagels K."/>
            <person name="Moule S."/>
            <person name="Ormond D."/>
            <person name="Rutter S."/>
            <person name="Squares R."/>
            <person name="Whitehead S."/>
            <person name="Rabbinowitsch E."/>
            <person name="Arrowsmith C."/>
            <person name="White B."/>
            <person name="Thurston S."/>
            <person name="Bringaud F."/>
            <person name="Baldauf S.L."/>
            <person name="Faulconbridge A."/>
            <person name="Jeffares D."/>
            <person name="Depledge D.P."/>
            <person name="Oyola S.O."/>
            <person name="Hilley J.D."/>
            <person name="Brito L.O."/>
            <person name="Tosi L.R."/>
            <person name="Barrell B."/>
            <person name="Cruz A.K."/>
            <person name="Mottram J.C."/>
            <person name="Smith D.F."/>
            <person name="Berriman M."/>
        </authorList>
    </citation>
    <scope>NUCLEOTIDE SEQUENCE [LARGE SCALE GENOMIC DNA]</scope>
    <source>
        <strain evidence="2 3">MHOM/BR/75/M2904</strain>
    </source>
</reference>
<sequence>MASVSASRSSGGGGRGSLHAGHPLSRVATLRCSGTSGITVVCAGGSCVSVQPAPRWLTCALAGSGAVTGGRGGLDSDTRMAASSPLGMAKYVAGEPLGVAGQEVGKGADALFAAVQQWSAGHLHEPRDGVALMTSASAAARAPSPCSPLSPEQQVALCAGAVTCLSVASLPGNTDTAVAVVGTTVGTVALLLIEGSRALYKVAECSLAKWSSGAITAQDAVVDVAFSLDPAGRPEFVSAASAGCVVVVDVQLLYQSPRNSSHSAAEELGDAETDAPAAVAHRAEWHQEAAPWSNSALRAKAVEALERSGAHRVRRSCSDVFACSFVEADVVRILAPQRLQVAVAMDVALVVVLSSGALHYVERVVEGGSVRLLAEYHRQRLAKGAVFTSHASAARQGADSAAAGDFSTDAASLRLLTDSRAVPHVIYRYRLSPYRIQACDDSGQTASGGGSNCGTAALGLSSAAESVTHVCDAHLHFSEKDAACHVVLAGTQSVPVSKVGYMSPASRVGSVAVSMGSAEYTLGHVQKQQQQQHHYSGIIGYKTLGWWAIVRNAVLPRQTFDRDALERQAFQQRQREQQQQPHDGNTFSTFRSSTDSPFSVHVQSNTMALPCGLGPCPASLSASAFTSPVTPSPATAGAGVSGGVSTASAGQGRGFAAVLMLTDALVLASGHELYVGDLRDVPPSATTLPVPRPLRSFGSVIEGITAEPYMDTRVVLVATSSCVTPLSLV</sequence>
<evidence type="ECO:0000313" key="2">
    <source>
        <dbReference type="EMBL" id="CAM41840.1"/>
    </source>
</evidence>
<keyword evidence="3" id="KW-1185">Reference proteome</keyword>
<proteinExistence type="predicted"/>
<dbReference type="RefSeq" id="XP_001562715.1">
    <property type="nucleotide sequence ID" value="XM_001562665.1"/>
</dbReference>
<organism evidence="2 3">
    <name type="scientific">Leishmania braziliensis</name>
    <dbReference type="NCBI Taxonomy" id="5660"/>
    <lineage>
        <taxon>Eukaryota</taxon>
        <taxon>Discoba</taxon>
        <taxon>Euglenozoa</taxon>
        <taxon>Kinetoplastea</taxon>
        <taxon>Metakinetoplastina</taxon>
        <taxon>Trypanosomatida</taxon>
        <taxon>Trypanosomatidae</taxon>
        <taxon>Leishmaniinae</taxon>
        <taxon>Leishmania</taxon>
        <taxon>Leishmania braziliensis species complex</taxon>
    </lineage>
</organism>